<dbReference type="PANTHER" id="PTHR33495:SF2">
    <property type="entry name" value="ANTI-SIGMA FACTOR ANTAGONIST TM_1081-RELATED"/>
    <property type="match status" value="1"/>
</dbReference>
<accession>A0A1H3S183</accession>
<dbReference type="PANTHER" id="PTHR33495">
    <property type="entry name" value="ANTI-SIGMA FACTOR ANTAGONIST TM_1081-RELATED-RELATED"/>
    <property type="match status" value="1"/>
</dbReference>
<evidence type="ECO:0000256" key="2">
    <source>
        <dbReference type="RuleBase" id="RU003749"/>
    </source>
</evidence>
<dbReference type="OrthoDB" id="3684743at2"/>
<keyword evidence="6" id="KW-1185">Reference proteome</keyword>
<dbReference type="EMBL" id="FNOK01000059">
    <property type="protein sequence ID" value="SDZ31766.1"/>
    <property type="molecule type" value="Genomic_DNA"/>
</dbReference>
<organism evidence="5 6">
    <name type="scientific">Saccharopolyspora shandongensis</name>
    <dbReference type="NCBI Taxonomy" id="418495"/>
    <lineage>
        <taxon>Bacteria</taxon>
        <taxon>Bacillati</taxon>
        <taxon>Actinomycetota</taxon>
        <taxon>Actinomycetes</taxon>
        <taxon>Pseudonocardiales</taxon>
        <taxon>Pseudonocardiaceae</taxon>
        <taxon>Saccharopolyspora</taxon>
    </lineage>
</organism>
<reference evidence="6" key="1">
    <citation type="submission" date="2016-10" db="EMBL/GenBank/DDBJ databases">
        <authorList>
            <person name="Varghese N."/>
            <person name="Submissions S."/>
        </authorList>
    </citation>
    <scope>NUCLEOTIDE SEQUENCE [LARGE SCALE GENOMIC DNA]</scope>
    <source>
        <strain evidence="6">CGMCC 4.3530</strain>
    </source>
</reference>
<dbReference type="SUPFAM" id="SSF52091">
    <property type="entry name" value="SpoIIaa-like"/>
    <property type="match status" value="1"/>
</dbReference>
<evidence type="ECO:0000256" key="1">
    <source>
        <dbReference type="ARBA" id="ARBA00009013"/>
    </source>
</evidence>
<dbReference type="AlphaFoldDB" id="A0A1H3S183"/>
<evidence type="ECO:0000313" key="5">
    <source>
        <dbReference type="EMBL" id="SDZ31766.1"/>
    </source>
</evidence>
<dbReference type="Gene3D" id="3.30.750.24">
    <property type="entry name" value="STAS domain"/>
    <property type="match status" value="1"/>
</dbReference>
<dbReference type="InterPro" id="IPR002645">
    <property type="entry name" value="STAS_dom"/>
</dbReference>
<dbReference type="PROSITE" id="PS50801">
    <property type="entry name" value="STAS"/>
    <property type="match status" value="1"/>
</dbReference>
<comment type="similarity">
    <text evidence="1 2">Belongs to the anti-sigma-factor antagonist family.</text>
</comment>
<dbReference type="RefSeq" id="WP_093276063.1">
    <property type="nucleotide sequence ID" value="NZ_FNOK01000059.1"/>
</dbReference>
<protein>
    <recommendedName>
        <fullName evidence="2">Anti-sigma factor antagonist</fullName>
    </recommendedName>
</protein>
<proteinExistence type="inferred from homology"/>
<feature type="compositionally biased region" description="Basic and acidic residues" evidence="3">
    <location>
        <begin position="8"/>
        <end position="17"/>
    </location>
</feature>
<dbReference type="Pfam" id="PF01740">
    <property type="entry name" value="STAS"/>
    <property type="match status" value="1"/>
</dbReference>
<dbReference type="STRING" id="418495.SAMN05216215_105953"/>
<evidence type="ECO:0000256" key="3">
    <source>
        <dbReference type="SAM" id="MobiDB-lite"/>
    </source>
</evidence>
<sequence length="137" mass="14399">MSFIPAPRTERGTDDHAPGALRLRTTSPAPGVVVLETAGILDMNSATNFADAVRAHLSAATATAVLDLSGLSFLSTHGAVVLLEAAHRALMRGVHLVLLSQNRVVDRLLEMLDVADRFTYATTVEEAVGPAGATVLR</sequence>
<dbReference type="CDD" id="cd07043">
    <property type="entry name" value="STAS_anti-anti-sigma_factors"/>
    <property type="match status" value="1"/>
</dbReference>
<gene>
    <name evidence="5" type="ORF">SAMN05216215_105953</name>
</gene>
<dbReference type="InterPro" id="IPR036513">
    <property type="entry name" value="STAS_dom_sf"/>
</dbReference>
<dbReference type="GO" id="GO:0043856">
    <property type="term" value="F:anti-sigma factor antagonist activity"/>
    <property type="evidence" value="ECO:0007669"/>
    <property type="project" value="InterPro"/>
</dbReference>
<evidence type="ECO:0000313" key="6">
    <source>
        <dbReference type="Proteomes" id="UP000199529"/>
    </source>
</evidence>
<dbReference type="InterPro" id="IPR003658">
    <property type="entry name" value="Anti-sigma_ant"/>
</dbReference>
<dbReference type="NCBIfam" id="TIGR00377">
    <property type="entry name" value="ant_ant_sig"/>
    <property type="match status" value="1"/>
</dbReference>
<feature type="region of interest" description="Disordered" evidence="3">
    <location>
        <begin position="1"/>
        <end position="22"/>
    </location>
</feature>
<feature type="domain" description="STAS" evidence="4">
    <location>
        <begin position="22"/>
        <end position="131"/>
    </location>
</feature>
<name>A0A1H3S183_9PSEU</name>
<dbReference type="Proteomes" id="UP000199529">
    <property type="component" value="Unassembled WGS sequence"/>
</dbReference>
<evidence type="ECO:0000259" key="4">
    <source>
        <dbReference type="PROSITE" id="PS50801"/>
    </source>
</evidence>